<keyword evidence="2 6" id="KW-0819">tRNA processing</keyword>
<dbReference type="Proteomes" id="UP001418637">
    <property type="component" value="Unassembled WGS sequence"/>
</dbReference>
<evidence type="ECO:0000256" key="2">
    <source>
        <dbReference type="ARBA" id="ARBA00022694"/>
    </source>
</evidence>
<sequence>MTDTEAGAPIIALQDDELKDIFRHIGNKKHVVVAVSGGPDSMALMAAVARFHELYAPDLKIHIATVDHGLREESRQEAEMVKDISHKLGLPFHLLTWTGEKPETGIQEMARDARYGLLLKLCHDLRADFLLTAHTLDDQAETFMMRMARGSGLSGLQAMRIVRDLEGVKHIRPLLHISKQRLIATCEKWDIPFINDPSNVNDHYTRVRWRKLLPVLADEGLTAQKLMVLSERIERAENALDQKATEAFERALVSKKTEDNLELDFNKLRQEPEEIILRVLVQAILQVSGKKDHLRLQRVEGYIAALLSALENNLAERRTLGGVMLFLKKNSVLTLAKEPVRQRGRGAESH</sequence>
<dbReference type="PANTHER" id="PTHR43033">
    <property type="entry name" value="TRNA(ILE)-LYSIDINE SYNTHASE-RELATED"/>
    <property type="match status" value="1"/>
</dbReference>
<keyword evidence="6" id="KW-0963">Cytoplasm</keyword>
<comment type="similarity">
    <text evidence="6">Belongs to the tRNA(Ile)-lysidine synthase family.</text>
</comment>
<comment type="function">
    <text evidence="6">Ligates lysine onto the cytidine present at position 34 of the AUA codon-specific tRNA(Ile) that contains the anticodon CAU, in an ATP-dependent manner. Cytidine is converted to lysidine, thus changing the amino acid specificity of the tRNA from methionine to isoleucine.</text>
</comment>
<dbReference type="CDD" id="cd01992">
    <property type="entry name" value="TilS_N"/>
    <property type="match status" value="1"/>
</dbReference>
<gene>
    <name evidence="6 8" type="primary">tilS</name>
    <name evidence="8" type="ORF">WJT86_08625</name>
</gene>
<comment type="subcellular location">
    <subcellularLocation>
        <location evidence="6">Cytoplasm</location>
    </subcellularLocation>
</comment>
<dbReference type="PANTHER" id="PTHR43033:SF1">
    <property type="entry name" value="TRNA(ILE)-LYSIDINE SYNTHASE-RELATED"/>
    <property type="match status" value="1"/>
</dbReference>
<evidence type="ECO:0000256" key="3">
    <source>
        <dbReference type="ARBA" id="ARBA00022741"/>
    </source>
</evidence>
<reference evidence="8 9" key="1">
    <citation type="submission" date="2024-04" db="EMBL/GenBank/DDBJ databases">
        <title>A novel species isolated from cricket.</title>
        <authorList>
            <person name="Wang H.-C."/>
        </authorList>
    </citation>
    <scope>NUCLEOTIDE SEQUENCE [LARGE SCALE GENOMIC DNA]</scope>
    <source>
        <strain evidence="8 9">WL0021</strain>
    </source>
</reference>
<dbReference type="EMBL" id="JBBYXI010000003">
    <property type="protein sequence ID" value="MEN3931120.1"/>
    <property type="molecule type" value="Genomic_DNA"/>
</dbReference>
<evidence type="ECO:0000256" key="6">
    <source>
        <dbReference type="HAMAP-Rule" id="MF_01161"/>
    </source>
</evidence>
<evidence type="ECO:0000256" key="5">
    <source>
        <dbReference type="ARBA" id="ARBA00048539"/>
    </source>
</evidence>
<keyword evidence="3 6" id="KW-0547">Nucleotide-binding</keyword>
<comment type="domain">
    <text evidence="6">The N-terminal region contains the highly conserved SGGXDS motif, predicted to be a P-loop motif involved in ATP binding.</text>
</comment>
<dbReference type="InterPro" id="IPR012795">
    <property type="entry name" value="tRNA_Ile_lys_synt_N"/>
</dbReference>
<name>A0ABV0BK83_9HYPH</name>
<feature type="domain" description="tRNA(Ile)-lysidine/2-thiocytidine synthase N-terminal" evidence="7">
    <location>
        <begin position="30"/>
        <end position="211"/>
    </location>
</feature>
<accession>A0ABV0BK83</accession>
<evidence type="ECO:0000313" key="9">
    <source>
        <dbReference type="Proteomes" id="UP001418637"/>
    </source>
</evidence>
<evidence type="ECO:0000256" key="1">
    <source>
        <dbReference type="ARBA" id="ARBA00022598"/>
    </source>
</evidence>
<dbReference type="GO" id="GO:0032267">
    <property type="term" value="F:tRNA(Ile)-lysidine synthase activity"/>
    <property type="evidence" value="ECO:0007669"/>
    <property type="project" value="UniProtKB-EC"/>
</dbReference>
<comment type="caution">
    <text evidence="8">The sequence shown here is derived from an EMBL/GenBank/DDBJ whole genome shotgun (WGS) entry which is preliminary data.</text>
</comment>
<organism evidence="8 9">
    <name type="scientific">Hohaiivirga grylli</name>
    <dbReference type="NCBI Taxonomy" id="3133970"/>
    <lineage>
        <taxon>Bacteria</taxon>
        <taxon>Pseudomonadati</taxon>
        <taxon>Pseudomonadota</taxon>
        <taxon>Alphaproteobacteria</taxon>
        <taxon>Hyphomicrobiales</taxon>
        <taxon>Methylobacteriaceae</taxon>
        <taxon>Hohaiivirga</taxon>
    </lineage>
</organism>
<dbReference type="SUPFAM" id="SSF52402">
    <property type="entry name" value="Adenine nucleotide alpha hydrolases-like"/>
    <property type="match status" value="1"/>
</dbReference>
<comment type="catalytic activity">
    <reaction evidence="5 6">
        <text>cytidine(34) in tRNA(Ile2) + L-lysine + ATP = lysidine(34) in tRNA(Ile2) + AMP + diphosphate + H(+)</text>
        <dbReference type="Rhea" id="RHEA:43744"/>
        <dbReference type="Rhea" id="RHEA-COMP:10625"/>
        <dbReference type="Rhea" id="RHEA-COMP:10670"/>
        <dbReference type="ChEBI" id="CHEBI:15378"/>
        <dbReference type="ChEBI" id="CHEBI:30616"/>
        <dbReference type="ChEBI" id="CHEBI:32551"/>
        <dbReference type="ChEBI" id="CHEBI:33019"/>
        <dbReference type="ChEBI" id="CHEBI:82748"/>
        <dbReference type="ChEBI" id="CHEBI:83665"/>
        <dbReference type="ChEBI" id="CHEBI:456215"/>
        <dbReference type="EC" id="6.3.4.19"/>
    </reaction>
</comment>
<keyword evidence="1 6" id="KW-0436">Ligase</keyword>
<dbReference type="EC" id="6.3.4.19" evidence="6"/>
<dbReference type="NCBIfam" id="TIGR02432">
    <property type="entry name" value="lysidine_TilS_N"/>
    <property type="match status" value="1"/>
</dbReference>
<dbReference type="InterPro" id="IPR014729">
    <property type="entry name" value="Rossmann-like_a/b/a_fold"/>
</dbReference>
<dbReference type="Gene3D" id="3.40.50.620">
    <property type="entry name" value="HUPs"/>
    <property type="match status" value="1"/>
</dbReference>
<protein>
    <recommendedName>
        <fullName evidence="6">tRNA(Ile)-lysidine synthase</fullName>
        <ecNumber evidence="6">6.3.4.19</ecNumber>
    </recommendedName>
    <alternativeName>
        <fullName evidence="6">tRNA(Ile)-2-lysyl-cytidine synthase</fullName>
    </alternativeName>
    <alternativeName>
        <fullName evidence="6">tRNA(Ile)-lysidine synthetase</fullName>
    </alternativeName>
</protein>
<dbReference type="Pfam" id="PF01171">
    <property type="entry name" value="ATP_bind_3"/>
    <property type="match status" value="1"/>
</dbReference>
<evidence type="ECO:0000313" key="8">
    <source>
        <dbReference type="EMBL" id="MEN3931120.1"/>
    </source>
</evidence>
<dbReference type="InterPro" id="IPR011063">
    <property type="entry name" value="TilS/TtcA_N"/>
</dbReference>
<dbReference type="HAMAP" id="MF_01161">
    <property type="entry name" value="tRNA_Ile_lys_synt"/>
    <property type="match status" value="1"/>
</dbReference>
<keyword evidence="4 6" id="KW-0067">ATP-binding</keyword>
<feature type="binding site" evidence="6">
    <location>
        <begin position="36"/>
        <end position="41"/>
    </location>
    <ligand>
        <name>ATP</name>
        <dbReference type="ChEBI" id="CHEBI:30616"/>
    </ligand>
</feature>
<dbReference type="RefSeq" id="WP_346337160.1">
    <property type="nucleotide sequence ID" value="NZ_JBBYXI010000003.1"/>
</dbReference>
<dbReference type="InterPro" id="IPR012094">
    <property type="entry name" value="tRNA_Ile_lys_synt"/>
</dbReference>
<keyword evidence="9" id="KW-1185">Reference proteome</keyword>
<proteinExistence type="inferred from homology"/>
<evidence type="ECO:0000256" key="4">
    <source>
        <dbReference type="ARBA" id="ARBA00022840"/>
    </source>
</evidence>
<evidence type="ECO:0000259" key="7">
    <source>
        <dbReference type="Pfam" id="PF01171"/>
    </source>
</evidence>